<protein>
    <recommendedName>
        <fullName evidence="6">Macro domain-containing protein</fullName>
    </recommendedName>
</protein>
<evidence type="ECO:0000313" key="3">
    <source>
        <dbReference type="EMBL" id="CAF1264045.1"/>
    </source>
</evidence>
<dbReference type="PROSITE" id="PS01179">
    <property type="entry name" value="PID"/>
    <property type="match status" value="1"/>
</dbReference>
<dbReference type="EMBL" id="CAJNOH010001973">
    <property type="protein sequence ID" value="CAF1264045.1"/>
    <property type="molecule type" value="Genomic_DNA"/>
</dbReference>
<dbReference type="InterPro" id="IPR006020">
    <property type="entry name" value="PTB/PI_dom"/>
</dbReference>
<sequence length="593" mass="65905">MSETLALISRTLSSSSNEGELKDSATTTNSSNSKKFEGDGLPFKCKLIGTEYLSVDRDEKVCLDSMFKLKAVVKTRGEHKQRVQLNLTMSALKVIDEATEAQIAIQEIERISFVVIDPRDTRAFGYIYNTSDGCHQFWAIKTERAAATTVFALKELFELAFEQYINSNKAKEATKETRVPSSSVSTVKQVAAIEEAPPQGALVFSPPSPQTDTNTHQSINVRKGDLTTEQTDVIVVCSSSQYLLENIFKVGGDAVMTSYNNESKLNSSTVTAVVAGGRLLSKKVYFLSWRPNTNETLLCESLKKFVSNAIEKATTENYQSIAFPAIGCGRFDCSISLVAKTLVEEAHRLVATNAISVSFIIQPDKENIFHEFQKQIDSLEQVQQVSEISTVSMSIGKGMVVVEKGNIISQKVDAIVVSSSSEILKQVIVKAAGLEVKAAYESEYKHNPNSILISTISGQLCCKRIFFLKWQPNANDSILRQSVVDFIWNVIQHVVAYNYESVAFPAIGCGKHGCSIDIVVKTMVKEIKKHLEMRNLSLQVKFVIQPEQQNVYDEFCKQVLISDEVHGKSVEHKLPATWKQSTDNRLRLRPRPL</sequence>
<dbReference type="PANTHER" id="PTHR47695:SF3">
    <property type="entry name" value="PID DOMAIN-CONTAINING PROTEIN"/>
    <property type="match status" value="1"/>
</dbReference>
<dbReference type="SUPFAM" id="SSF50729">
    <property type="entry name" value="PH domain-like"/>
    <property type="match status" value="1"/>
</dbReference>
<dbReference type="SUPFAM" id="SSF52949">
    <property type="entry name" value="Macro domain-like"/>
    <property type="match status" value="2"/>
</dbReference>
<dbReference type="SMART" id="SM00462">
    <property type="entry name" value="PTB"/>
    <property type="match status" value="1"/>
</dbReference>
<dbReference type="Gene3D" id="2.30.29.30">
    <property type="entry name" value="Pleckstrin-homology domain (PH domain)/Phosphotyrosine-binding domain (PTB)"/>
    <property type="match status" value="1"/>
</dbReference>
<evidence type="ECO:0008006" key="6">
    <source>
        <dbReference type="Google" id="ProtNLM"/>
    </source>
</evidence>
<evidence type="ECO:0000313" key="5">
    <source>
        <dbReference type="Proteomes" id="UP000663870"/>
    </source>
</evidence>
<feature type="domain" description="PID" evidence="1">
    <location>
        <begin position="38"/>
        <end position="176"/>
    </location>
</feature>
<dbReference type="PROSITE" id="PS51154">
    <property type="entry name" value="MACRO"/>
    <property type="match status" value="2"/>
</dbReference>
<dbReference type="Proteomes" id="UP000663854">
    <property type="component" value="Unassembled WGS sequence"/>
</dbReference>
<dbReference type="InterPro" id="IPR043472">
    <property type="entry name" value="Macro_dom-like"/>
</dbReference>
<dbReference type="InterPro" id="IPR002589">
    <property type="entry name" value="Macro_dom"/>
</dbReference>
<dbReference type="Pfam" id="PF01661">
    <property type="entry name" value="Macro"/>
    <property type="match status" value="2"/>
</dbReference>
<name>A0A815WJ30_9BILA</name>
<organism evidence="4 5">
    <name type="scientific">Rotaria sordida</name>
    <dbReference type="NCBI Taxonomy" id="392033"/>
    <lineage>
        <taxon>Eukaryota</taxon>
        <taxon>Metazoa</taxon>
        <taxon>Spiralia</taxon>
        <taxon>Gnathifera</taxon>
        <taxon>Rotifera</taxon>
        <taxon>Eurotatoria</taxon>
        <taxon>Bdelloidea</taxon>
        <taxon>Philodinida</taxon>
        <taxon>Philodinidae</taxon>
        <taxon>Rotaria</taxon>
    </lineage>
</organism>
<dbReference type="Proteomes" id="UP000663870">
    <property type="component" value="Unassembled WGS sequence"/>
</dbReference>
<dbReference type="AlphaFoldDB" id="A0A815WJ30"/>
<comment type="caution">
    <text evidence="4">The sequence shown here is derived from an EMBL/GenBank/DDBJ whole genome shotgun (WGS) entry which is preliminary data.</text>
</comment>
<dbReference type="Pfam" id="PF00640">
    <property type="entry name" value="PID"/>
    <property type="match status" value="1"/>
</dbReference>
<evidence type="ECO:0000313" key="4">
    <source>
        <dbReference type="EMBL" id="CAF1543888.1"/>
    </source>
</evidence>
<reference evidence="4" key="1">
    <citation type="submission" date="2021-02" db="EMBL/GenBank/DDBJ databases">
        <authorList>
            <person name="Nowell W R."/>
        </authorList>
    </citation>
    <scope>NUCLEOTIDE SEQUENCE</scope>
</reference>
<dbReference type="Gene3D" id="3.40.220.10">
    <property type="entry name" value="Leucine Aminopeptidase, subunit E, domain 1"/>
    <property type="match status" value="2"/>
</dbReference>
<feature type="domain" description="Macro" evidence="2">
    <location>
        <begin position="206"/>
        <end position="380"/>
    </location>
</feature>
<evidence type="ECO:0000259" key="2">
    <source>
        <dbReference type="PROSITE" id="PS51154"/>
    </source>
</evidence>
<evidence type="ECO:0000259" key="1">
    <source>
        <dbReference type="PROSITE" id="PS01179"/>
    </source>
</evidence>
<keyword evidence="5" id="KW-1185">Reference proteome</keyword>
<dbReference type="InterPro" id="IPR011993">
    <property type="entry name" value="PH-like_dom_sf"/>
</dbReference>
<dbReference type="GO" id="GO:0005737">
    <property type="term" value="C:cytoplasm"/>
    <property type="evidence" value="ECO:0007669"/>
    <property type="project" value="TreeGrafter"/>
</dbReference>
<dbReference type="PANTHER" id="PTHR47695">
    <property type="entry name" value="PID DOMAIN-CONTAINING PROTEIN"/>
    <property type="match status" value="1"/>
</dbReference>
<feature type="domain" description="Macro" evidence="2">
    <location>
        <begin position="387"/>
        <end position="560"/>
    </location>
</feature>
<proteinExistence type="predicted"/>
<gene>
    <name evidence="4" type="ORF">JXQ802_LOCUS43144</name>
    <name evidence="3" type="ORF">PYM288_LOCUS28031</name>
</gene>
<dbReference type="EMBL" id="CAJNOL010003052">
    <property type="protein sequence ID" value="CAF1543888.1"/>
    <property type="molecule type" value="Genomic_DNA"/>
</dbReference>
<accession>A0A815WJ30</accession>